<reference evidence="1" key="2">
    <citation type="submission" date="2021-04" db="EMBL/GenBank/DDBJ databases">
        <authorList>
            <person name="Gilroy R."/>
        </authorList>
    </citation>
    <scope>NUCLEOTIDE SEQUENCE</scope>
    <source>
        <strain evidence="1">CHK183-1962</strain>
    </source>
</reference>
<dbReference type="CDD" id="cd09024">
    <property type="entry name" value="Aldose_epim_lacX"/>
    <property type="match status" value="1"/>
</dbReference>
<reference evidence="1" key="1">
    <citation type="journal article" date="2021" name="PeerJ">
        <title>Extensive microbial diversity within the chicken gut microbiome revealed by metagenomics and culture.</title>
        <authorList>
            <person name="Gilroy R."/>
            <person name="Ravi A."/>
            <person name="Getino M."/>
            <person name="Pursley I."/>
            <person name="Horton D.L."/>
            <person name="Alikhan N.F."/>
            <person name="Baker D."/>
            <person name="Gharbi K."/>
            <person name="Hall N."/>
            <person name="Watson M."/>
            <person name="Adriaenssens E.M."/>
            <person name="Foster-Nyarko E."/>
            <person name="Jarju S."/>
            <person name="Secka A."/>
            <person name="Antonio M."/>
            <person name="Oren A."/>
            <person name="Chaudhuri R.R."/>
            <person name="La Ragione R."/>
            <person name="Hildebrand F."/>
            <person name="Pallen M.J."/>
        </authorList>
    </citation>
    <scope>NUCLEOTIDE SEQUENCE</scope>
    <source>
        <strain evidence="1">CHK183-1962</strain>
    </source>
</reference>
<accession>A0A9D1XCU2</accession>
<dbReference type="EMBL" id="DXEK01000100">
    <property type="protein sequence ID" value="HIX77148.1"/>
    <property type="molecule type" value="Genomic_DNA"/>
</dbReference>
<organism evidence="1 2">
    <name type="scientific">Candidatus Fusicatenibacter merdavium</name>
    <dbReference type="NCBI Taxonomy" id="2838600"/>
    <lineage>
        <taxon>Bacteria</taxon>
        <taxon>Bacillati</taxon>
        <taxon>Bacillota</taxon>
        <taxon>Clostridia</taxon>
        <taxon>Lachnospirales</taxon>
        <taxon>Lachnospiraceae</taxon>
        <taxon>Fusicatenibacter</taxon>
    </lineage>
</organism>
<protein>
    <submittedName>
        <fullName evidence="1">Aldose 1-epimerase family protein</fullName>
    </submittedName>
</protein>
<gene>
    <name evidence="1" type="ORF">H9734_06090</name>
</gene>
<evidence type="ECO:0000313" key="2">
    <source>
        <dbReference type="Proteomes" id="UP000886890"/>
    </source>
</evidence>
<dbReference type="AlphaFoldDB" id="A0A9D1XCU2"/>
<comment type="caution">
    <text evidence="1">The sequence shown here is derived from an EMBL/GenBank/DDBJ whole genome shotgun (WGS) entry which is preliminary data.</text>
</comment>
<proteinExistence type="predicted"/>
<sequence length="305" mass="35560">MVVTLENEQLSVKVSSFGGELQSIVEKETGREYLWQGDPTFWKEKAPNLFPYIARLTDGKYTYQGKEYSMRIHGFAKYRELEVQQKENERIFSLESDEETLAQYPFRFRYEIRYRLTGSTLEITYRVENRENHTMYFGVGGHPGFQVPYLSGTTFTDYILQFPEAERPCRIQFSEDCFVTGEAPEQEMADRELKLRHPMFDNDAIVLRNAGHCVRLRPGHAWEQTASLEEKKNASAICVKFPQMNYLGLWHKPKTEAPYVCIEPWSSLPSRKGIVEDLEQQENLISLEGGGVYENTWEISLEKLF</sequence>
<dbReference type="Gene3D" id="2.70.98.10">
    <property type="match status" value="1"/>
</dbReference>
<dbReference type="InterPro" id="IPR008183">
    <property type="entry name" value="Aldose_1/G6P_1-epimerase"/>
</dbReference>
<dbReference type="GO" id="GO:0005975">
    <property type="term" value="P:carbohydrate metabolic process"/>
    <property type="evidence" value="ECO:0007669"/>
    <property type="project" value="InterPro"/>
</dbReference>
<dbReference type="Proteomes" id="UP000886890">
    <property type="component" value="Unassembled WGS sequence"/>
</dbReference>
<name>A0A9D1XCU2_9FIRM</name>
<dbReference type="GO" id="GO:0030246">
    <property type="term" value="F:carbohydrate binding"/>
    <property type="evidence" value="ECO:0007669"/>
    <property type="project" value="InterPro"/>
</dbReference>
<dbReference type="InterPro" id="IPR037481">
    <property type="entry name" value="LacX"/>
</dbReference>
<dbReference type="Pfam" id="PF01263">
    <property type="entry name" value="Aldose_epim"/>
    <property type="match status" value="1"/>
</dbReference>
<dbReference type="InterPro" id="IPR011013">
    <property type="entry name" value="Gal_mutarotase_sf_dom"/>
</dbReference>
<evidence type="ECO:0000313" key="1">
    <source>
        <dbReference type="EMBL" id="HIX77148.1"/>
    </source>
</evidence>
<dbReference type="SUPFAM" id="SSF74650">
    <property type="entry name" value="Galactose mutarotase-like"/>
    <property type="match status" value="1"/>
</dbReference>
<dbReference type="InterPro" id="IPR014718">
    <property type="entry name" value="GH-type_carb-bd"/>
</dbReference>
<dbReference type="GO" id="GO:0016853">
    <property type="term" value="F:isomerase activity"/>
    <property type="evidence" value="ECO:0007669"/>
    <property type="project" value="InterPro"/>
</dbReference>